<protein>
    <submittedName>
        <fullName evidence="1">Uncharacterized protein</fullName>
    </submittedName>
</protein>
<reference evidence="1" key="1">
    <citation type="journal article" date="2021" name="Proc. Natl. Acad. Sci. U.S.A.">
        <title>A Catalog of Tens of Thousands of Viruses from Human Metagenomes Reveals Hidden Associations with Chronic Diseases.</title>
        <authorList>
            <person name="Tisza M.J."/>
            <person name="Buck C.B."/>
        </authorList>
    </citation>
    <scope>NUCLEOTIDE SEQUENCE</scope>
    <source>
        <strain evidence="1">Ctfbh2</strain>
    </source>
</reference>
<accession>A0A8S5T3N3</accession>
<dbReference type="EMBL" id="BK032744">
    <property type="protein sequence ID" value="DAF57964.1"/>
    <property type="molecule type" value="Genomic_DNA"/>
</dbReference>
<organism evidence="1">
    <name type="scientific">Siphoviridae sp. ctfbh2</name>
    <dbReference type="NCBI Taxonomy" id="2827909"/>
    <lineage>
        <taxon>Viruses</taxon>
        <taxon>Duplodnaviria</taxon>
        <taxon>Heunggongvirae</taxon>
        <taxon>Uroviricota</taxon>
        <taxon>Caudoviricetes</taxon>
    </lineage>
</organism>
<sequence>MEEGGIWGYIFTVFTFLTSPDPSRHKRHSFEKSQSVVMC</sequence>
<proteinExistence type="predicted"/>
<name>A0A8S5T3N3_9CAUD</name>
<evidence type="ECO:0000313" key="1">
    <source>
        <dbReference type="EMBL" id="DAF57964.1"/>
    </source>
</evidence>